<proteinExistence type="predicted"/>
<dbReference type="GO" id="GO:0008168">
    <property type="term" value="F:methyltransferase activity"/>
    <property type="evidence" value="ECO:0007669"/>
    <property type="project" value="UniProtKB-KW"/>
</dbReference>
<comment type="caution">
    <text evidence="2">The sequence shown here is derived from an EMBL/GenBank/DDBJ whole genome shotgun (WGS) entry which is preliminary data.</text>
</comment>
<accession>A0A644U2A6</accession>
<keyword evidence="2" id="KW-0808">Transferase</keyword>
<gene>
    <name evidence="2" type="primary">cmoA_3</name>
    <name evidence="2" type="ORF">SDC9_17800</name>
</gene>
<organism evidence="2">
    <name type="scientific">bioreactor metagenome</name>
    <dbReference type="NCBI Taxonomy" id="1076179"/>
    <lineage>
        <taxon>unclassified sequences</taxon>
        <taxon>metagenomes</taxon>
        <taxon>ecological metagenomes</taxon>
    </lineage>
</organism>
<dbReference type="SUPFAM" id="SSF53335">
    <property type="entry name" value="S-adenosyl-L-methionine-dependent methyltransferases"/>
    <property type="match status" value="1"/>
</dbReference>
<dbReference type="EMBL" id="VSSQ01000063">
    <property type="protein sequence ID" value="MPL72021.1"/>
    <property type="molecule type" value="Genomic_DNA"/>
</dbReference>
<dbReference type="AlphaFoldDB" id="A0A644U2A6"/>
<sequence>MFLEKYPNAKMDLVDISEDMFNIAKKRFEGNNNLNFYLKNILDFKPEKYKKYDVIISSLAIHHLPDEKKIELYDNIFQWLNSNGLFVNAEIIAGETEYLNNMYEEWQFEIANNLDEEGKQKAIERLKLDIRTPVSRQLKWLKNAGFSNFDCIYKAYCFGVLWAKK</sequence>
<feature type="domain" description="Methyltransferase" evidence="1">
    <location>
        <begin position="4"/>
        <end position="110"/>
    </location>
</feature>
<evidence type="ECO:0000259" key="1">
    <source>
        <dbReference type="Pfam" id="PF13847"/>
    </source>
</evidence>
<dbReference type="InterPro" id="IPR025714">
    <property type="entry name" value="Methyltranfer_dom"/>
</dbReference>
<reference evidence="2" key="1">
    <citation type="submission" date="2019-08" db="EMBL/GenBank/DDBJ databases">
        <authorList>
            <person name="Kucharzyk K."/>
            <person name="Murdoch R.W."/>
            <person name="Higgins S."/>
            <person name="Loffler F."/>
        </authorList>
    </citation>
    <scope>NUCLEOTIDE SEQUENCE</scope>
</reference>
<protein>
    <submittedName>
        <fullName evidence="2">tRNA (Cmo5U34)-methyltransferase</fullName>
        <ecNumber evidence="2">2.1.1.-</ecNumber>
    </submittedName>
</protein>
<evidence type="ECO:0000313" key="2">
    <source>
        <dbReference type="EMBL" id="MPL72021.1"/>
    </source>
</evidence>
<dbReference type="EC" id="2.1.1.-" evidence="2"/>
<keyword evidence="2" id="KW-0489">Methyltransferase</keyword>
<dbReference type="Gene3D" id="3.40.50.150">
    <property type="entry name" value="Vaccinia Virus protein VP39"/>
    <property type="match status" value="1"/>
</dbReference>
<dbReference type="CDD" id="cd02440">
    <property type="entry name" value="AdoMet_MTases"/>
    <property type="match status" value="1"/>
</dbReference>
<name>A0A644U2A6_9ZZZZ</name>
<dbReference type="GO" id="GO:0032259">
    <property type="term" value="P:methylation"/>
    <property type="evidence" value="ECO:0007669"/>
    <property type="project" value="UniProtKB-KW"/>
</dbReference>
<dbReference type="PANTHER" id="PTHR43861">
    <property type="entry name" value="TRANS-ACONITATE 2-METHYLTRANSFERASE-RELATED"/>
    <property type="match status" value="1"/>
</dbReference>
<dbReference type="InterPro" id="IPR029063">
    <property type="entry name" value="SAM-dependent_MTases_sf"/>
</dbReference>
<dbReference type="Pfam" id="PF13847">
    <property type="entry name" value="Methyltransf_31"/>
    <property type="match status" value="1"/>
</dbReference>